<evidence type="ECO:0000259" key="1">
    <source>
        <dbReference type="PROSITE" id="PS51340"/>
    </source>
</evidence>
<dbReference type="PROSITE" id="PS51340">
    <property type="entry name" value="MOSC"/>
    <property type="match status" value="1"/>
</dbReference>
<dbReference type="InterPro" id="IPR011037">
    <property type="entry name" value="Pyrv_Knase-like_insert_dom_sf"/>
</dbReference>
<protein>
    <submittedName>
        <fullName evidence="2">Molybdenum cofactor biosynthesis protein</fullName>
    </submittedName>
</protein>
<feature type="domain" description="MOSC" evidence="1">
    <location>
        <begin position="42"/>
        <end position="190"/>
    </location>
</feature>
<keyword evidence="3" id="KW-1185">Reference proteome</keyword>
<dbReference type="Gene3D" id="2.40.33.20">
    <property type="entry name" value="PK beta-barrel domain-like"/>
    <property type="match status" value="1"/>
</dbReference>
<sequence>MASSTSSASTAAPTGRLCAVNLGTVRRLPVAGRTVMSAYGKRAVAGPIAVGPLGLAGDEQADLTVHGGLAKALYAYPAEHYPFWEQARRDAGVTAEADAGLLAAALPSGALGENLTLEGLRESEVWVGDRLLLPDCELVVSEPRQPCYKFVAVMGFARAAKAMAESGFCGFYLRVARPGTLEAGQAFTLQPGPREVRIDQAFRLKMARRDV</sequence>
<dbReference type="InterPro" id="IPR005302">
    <property type="entry name" value="MoCF_Sase_C"/>
</dbReference>
<reference evidence="2" key="1">
    <citation type="submission" date="2022-04" db="EMBL/GenBank/DDBJ databases">
        <title>Whole genome sequence of Sphaerotilus sp. FB-5.</title>
        <authorList>
            <person name="Takeda M."/>
            <person name="Narihara S."/>
            <person name="Akimoto M."/>
            <person name="Akimoto R."/>
            <person name="Nishiyashiki S."/>
            <person name="Murakami T."/>
        </authorList>
    </citation>
    <scope>NUCLEOTIDE SEQUENCE</scope>
    <source>
        <strain evidence="2">FB-5</strain>
    </source>
</reference>
<dbReference type="Pfam" id="PF03473">
    <property type="entry name" value="MOSC"/>
    <property type="match status" value="1"/>
</dbReference>
<proteinExistence type="predicted"/>
<dbReference type="EMBL" id="AP025730">
    <property type="protein sequence ID" value="BDI07188.1"/>
    <property type="molecule type" value="Genomic_DNA"/>
</dbReference>
<evidence type="ECO:0000313" key="3">
    <source>
        <dbReference type="Proteomes" id="UP001057498"/>
    </source>
</evidence>
<dbReference type="InterPro" id="IPR052353">
    <property type="entry name" value="Benzoxazolinone_Detox_Enz"/>
</dbReference>
<dbReference type="PANTHER" id="PTHR30212">
    <property type="entry name" value="PROTEIN YIIM"/>
    <property type="match status" value="1"/>
</dbReference>
<accession>A0ABN6PSY5</accession>
<name>A0ABN6PSY5_9BURK</name>
<organism evidence="2 3">
    <name type="scientific">Sphaerotilus microaerophilus</name>
    <dbReference type="NCBI Taxonomy" id="2914710"/>
    <lineage>
        <taxon>Bacteria</taxon>
        <taxon>Pseudomonadati</taxon>
        <taxon>Pseudomonadota</taxon>
        <taxon>Betaproteobacteria</taxon>
        <taxon>Burkholderiales</taxon>
        <taxon>Sphaerotilaceae</taxon>
        <taxon>Sphaerotilus</taxon>
    </lineage>
</organism>
<gene>
    <name evidence="2" type="ORF">CATMQ487_41580</name>
</gene>
<dbReference type="Proteomes" id="UP001057498">
    <property type="component" value="Chromosome"/>
</dbReference>
<dbReference type="RefSeq" id="WP_251970402.1">
    <property type="nucleotide sequence ID" value="NZ_AP025730.1"/>
</dbReference>
<dbReference type="PANTHER" id="PTHR30212:SF2">
    <property type="entry name" value="PROTEIN YIIM"/>
    <property type="match status" value="1"/>
</dbReference>
<evidence type="ECO:0000313" key="2">
    <source>
        <dbReference type="EMBL" id="BDI07188.1"/>
    </source>
</evidence>
<dbReference type="SUPFAM" id="SSF50800">
    <property type="entry name" value="PK beta-barrel domain-like"/>
    <property type="match status" value="1"/>
</dbReference>